<dbReference type="InterPro" id="IPR052991">
    <property type="entry name" value="Non-func_TypeII_TA_Antitoxin"/>
</dbReference>
<gene>
    <name evidence="2" type="ordered locus">Ppro_1116</name>
</gene>
<dbReference type="AlphaFoldDB" id="A1AN20"/>
<sequence length="83" mass="9408">MQKAPARDTISLRLSPGTKQRIERLAKATRRSKTFVIEEAITNYLNLNEWQVQSILEGIKEVEAGETTPHDAVLAKWEARACE</sequence>
<dbReference type="EMBL" id="CP000482">
    <property type="protein sequence ID" value="ABK98740.1"/>
    <property type="molecule type" value="Genomic_DNA"/>
</dbReference>
<dbReference type="OrthoDB" id="598264at2"/>
<feature type="domain" description="Ribbon-helix-helix protein CopG" evidence="1">
    <location>
        <begin position="10"/>
        <end position="46"/>
    </location>
</feature>
<keyword evidence="3" id="KW-1185">Reference proteome</keyword>
<dbReference type="STRING" id="338966.Ppro_1116"/>
<dbReference type="SUPFAM" id="SSF47598">
    <property type="entry name" value="Ribbon-helix-helix"/>
    <property type="match status" value="1"/>
</dbReference>
<dbReference type="HOGENOM" id="CLU_155311_5_3_7"/>
<proteinExistence type="predicted"/>
<reference evidence="2 3" key="1">
    <citation type="submission" date="2006-10" db="EMBL/GenBank/DDBJ databases">
        <title>Complete sequence of chromosome of Pelobacter propionicus DSM 2379.</title>
        <authorList>
            <consortium name="US DOE Joint Genome Institute"/>
            <person name="Copeland A."/>
            <person name="Lucas S."/>
            <person name="Lapidus A."/>
            <person name="Barry K."/>
            <person name="Detter J.C."/>
            <person name="Glavina del Rio T."/>
            <person name="Hammon N."/>
            <person name="Israni S."/>
            <person name="Dalin E."/>
            <person name="Tice H."/>
            <person name="Pitluck S."/>
            <person name="Saunders E."/>
            <person name="Brettin T."/>
            <person name="Bruce D."/>
            <person name="Han C."/>
            <person name="Tapia R."/>
            <person name="Schmutz J."/>
            <person name="Larimer F."/>
            <person name="Land M."/>
            <person name="Hauser L."/>
            <person name="Kyrpides N."/>
            <person name="Kim E."/>
            <person name="Lovley D."/>
            <person name="Richardson P."/>
        </authorList>
    </citation>
    <scope>NUCLEOTIDE SEQUENCE [LARGE SCALE GENOMIC DNA]</scope>
    <source>
        <strain evidence="3">DSM 2379 / NBRC 103807 / OttBd1</strain>
    </source>
</reference>
<organism evidence="2 3">
    <name type="scientific">Pelobacter propionicus (strain DSM 2379 / NBRC 103807 / OttBd1)</name>
    <dbReference type="NCBI Taxonomy" id="338966"/>
    <lineage>
        <taxon>Bacteria</taxon>
        <taxon>Pseudomonadati</taxon>
        <taxon>Thermodesulfobacteriota</taxon>
        <taxon>Desulfuromonadia</taxon>
        <taxon>Desulfuromonadales</taxon>
        <taxon>Desulfuromonadaceae</taxon>
        <taxon>Pelobacter</taxon>
    </lineage>
</organism>
<dbReference type="CDD" id="cd22233">
    <property type="entry name" value="RHH_CopAso-like"/>
    <property type="match status" value="1"/>
</dbReference>
<dbReference type="GO" id="GO:0006355">
    <property type="term" value="P:regulation of DNA-templated transcription"/>
    <property type="evidence" value="ECO:0007669"/>
    <property type="project" value="InterPro"/>
</dbReference>
<accession>A1AN20</accession>
<dbReference type="InterPro" id="IPR002145">
    <property type="entry name" value="CopG"/>
</dbReference>
<dbReference type="PANTHER" id="PTHR40688:SF2">
    <property type="entry name" value="RIBBON-HELIX-HELIX PROTEIN COPG DOMAIN-CONTAINING PROTEIN"/>
    <property type="match status" value="1"/>
</dbReference>
<dbReference type="Pfam" id="PF01402">
    <property type="entry name" value="RHH_1"/>
    <property type="match status" value="1"/>
</dbReference>
<dbReference type="Proteomes" id="UP000006732">
    <property type="component" value="Chromosome"/>
</dbReference>
<evidence type="ECO:0000313" key="2">
    <source>
        <dbReference type="EMBL" id="ABK98740.1"/>
    </source>
</evidence>
<evidence type="ECO:0000313" key="3">
    <source>
        <dbReference type="Proteomes" id="UP000006732"/>
    </source>
</evidence>
<evidence type="ECO:0000259" key="1">
    <source>
        <dbReference type="Pfam" id="PF01402"/>
    </source>
</evidence>
<dbReference type="RefSeq" id="WP_011735043.1">
    <property type="nucleotide sequence ID" value="NC_008609.1"/>
</dbReference>
<name>A1AN20_PELPD</name>
<dbReference type="PANTHER" id="PTHR40688">
    <property type="match status" value="1"/>
</dbReference>
<dbReference type="eggNOG" id="COG3905">
    <property type="taxonomic scope" value="Bacteria"/>
</dbReference>
<dbReference type="KEGG" id="ppd:Ppro_1116"/>
<protein>
    <submittedName>
        <fullName evidence="2">Transcriptional regulator, CopG family</fullName>
    </submittedName>
</protein>
<dbReference type="InterPro" id="IPR010985">
    <property type="entry name" value="Ribbon_hlx_hlx"/>
</dbReference>